<dbReference type="GO" id="GO:0005524">
    <property type="term" value="F:ATP binding"/>
    <property type="evidence" value="ECO:0007669"/>
    <property type="project" value="UniProtKB-KW"/>
</dbReference>
<dbReference type="PROSITE" id="PS50011">
    <property type="entry name" value="PROTEIN_KINASE_DOM"/>
    <property type="match status" value="1"/>
</dbReference>
<feature type="domain" description="Protein kinase" evidence="10">
    <location>
        <begin position="279"/>
        <end position="633"/>
    </location>
</feature>
<dbReference type="EC" id="2.7.11.1" evidence="1"/>
<keyword evidence="6" id="KW-0067">ATP-binding</keyword>
<dbReference type="InterPro" id="IPR011009">
    <property type="entry name" value="Kinase-like_dom_sf"/>
</dbReference>
<protein>
    <recommendedName>
        <fullName evidence="1">non-specific serine/threonine protein kinase</fullName>
        <ecNumber evidence="1">2.7.11.1</ecNumber>
    </recommendedName>
</protein>
<gene>
    <name evidence="11" type="ORF">PFMALIP_02853</name>
</gene>
<dbReference type="InterPro" id="IPR000719">
    <property type="entry name" value="Prot_kinase_dom"/>
</dbReference>
<dbReference type="Gene3D" id="1.10.510.10">
    <property type="entry name" value="Transferase(Phosphotransferase) domain 1"/>
    <property type="match status" value="1"/>
</dbReference>
<keyword evidence="9" id="KW-0812">Transmembrane</keyword>
<evidence type="ECO:0000313" key="11">
    <source>
        <dbReference type="EMBL" id="ETW49151.1"/>
    </source>
</evidence>
<dbReference type="PANTHER" id="PTHR24343">
    <property type="entry name" value="SERINE/THREONINE KINASE"/>
    <property type="match status" value="1"/>
</dbReference>
<dbReference type="PROSITE" id="PS00109">
    <property type="entry name" value="PROTEIN_KINASE_TYR"/>
    <property type="match status" value="1"/>
</dbReference>
<evidence type="ECO:0000256" key="1">
    <source>
        <dbReference type="ARBA" id="ARBA00012513"/>
    </source>
</evidence>
<evidence type="ECO:0000256" key="2">
    <source>
        <dbReference type="ARBA" id="ARBA00022527"/>
    </source>
</evidence>
<dbReference type="FunFam" id="1.10.510.10:FF:000505">
    <property type="entry name" value="Serine/threonine protein kinase"/>
    <property type="match status" value="1"/>
</dbReference>
<comment type="catalytic activity">
    <reaction evidence="8">
        <text>L-seryl-[protein] + ATP = O-phospho-L-seryl-[protein] + ADP + H(+)</text>
        <dbReference type="Rhea" id="RHEA:17989"/>
        <dbReference type="Rhea" id="RHEA-COMP:9863"/>
        <dbReference type="Rhea" id="RHEA-COMP:11604"/>
        <dbReference type="ChEBI" id="CHEBI:15378"/>
        <dbReference type="ChEBI" id="CHEBI:29999"/>
        <dbReference type="ChEBI" id="CHEBI:30616"/>
        <dbReference type="ChEBI" id="CHEBI:83421"/>
        <dbReference type="ChEBI" id="CHEBI:456216"/>
        <dbReference type="EC" id="2.7.11.1"/>
    </reaction>
</comment>
<evidence type="ECO:0000256" key="5">
    <source>
        <dbReference type="ARBA" id="ARBA00022777"/>
    </source>
</evidence>
<evidence type="ECO:0000256" key="4">
    <source>
        <dbReference type="ARBA" id="ARBA00022741"/>
    </source>
</evidence>
<proteinExistence type="predicted"/>
<evidence type="ECO:0000259" key="10">
    <source>
        <dbReference type="PROSITE" id="PS50011"/>
    </source>
</evidence>
<name>A0A024WRJ9_PLAFA</name>
<comment type="catalytic activity">
    <reaction evidence="7">
        <text>L-threonyl-[protein] + ATP = O-phospho-L-threonyl-[protein] + ADP + H(+)</text>
        <dbReference type="Rhea" id="RHEA:46608"/>
        <dbReference type="Rhea" id="RHEA-COMP:11060"/>
        <dbReference type="Rhea" id="RHEA-COMP:11605"/>
        <dbReference type="ChEBI" id="CHEBI:15378"/>
        <dbReference type="ChEBI" id="CHEBI:30013"/>
        <dbReference type="ChEBI" id="CHEBI:30616"/>
        <dbReference type="ChEBI" id="CHEBI:61977"/>
        <dbReference type="ChEBI" id="CHEBI:456216"/>
        <dbReference type="EC" id="2.7.11.1"/>
    </reaction>
</comment>
<keyword evidence="2 11" id="KW-0723">Serine/threonine-protein kinase</keyword>
<keyword evidence="9" id="KW-1133">Transmembrane helix</keyword>
<dbReference type="InterPro" id="IPR008266">
    <property type="entry name" value="Tyr_kinase_AS"/>
</dbReference>
<dbReference type="Proteomes" id="UP000030699">
    <property type="component" value="Unassembled WGS sequence"/>
</dbReference>
<keyword evidence="9" id="KW-0472">Membrane</keyword>
<keyword evidence="4" id="KW-0547">Nucleotide-binding</keyword>
<keyword evidence="5 11" id="KW-0418">Kinase</keyword>
<dbReference type="Pfam" id="PF06293">
    <property type="entry name" value="Kdo"/>
    <property type="match status" value="1"/>
</dbReference>
<dbReference type="OrthoDB" id="4062651at2759"/>
<keyword evidence="3" id="KW-0808">Transferase</keyword>
<organism evidence="11 12">
    <name type="scientific">Plasmodium falciparum MaliPS096_E11</name>
    <dbReference type="NCBI Taxonomy" id="1036727"/>
    <lineage>
        <taxon>Eukaryota</taxon>
        <taxon>Sar</taxon>
        <taxon>Alveolata</taxon>
        <taxon>Apicomplexa</taxon>
        <taxon>Aconoidasida</taxon>
        <taxon>Haemosporida</taxon>
        <taxon>Plasmodiidae</taxon>
        <taxon>Plasmodium</taxon>
        <taxon>Plasmodium (Laverania)</taxon>
    </lineage>
</organism>
<accession>A0A024WRJ9</accession>
<reference evidence="11 12" key="2">
    <citation type="submission" date="2013-02" db="EMBL/GenBank/DDBJ databases">
        <title>The Genome Sequence of Plasmodium falciparum MaliPS096_E11.</title>
        <authorList>
            <consortium name="The Broad Institute Genome Sequencing Platform"/>
            <consortium name="The Broad Institute Genome Sequencing Center for Infectious Disease"/>
            <person name="Neafsey D."/>
            <person name="Cheeseman I."/>
            <person name="Volkman S."/>
            <person name="Adams J."/>
            <person name="Walker B."/>
            <person name="Young S.K."/>
            <person name="Zeng Q."/>
            <person name="Gargeya S."/>
            <person name="Fitzgerald M."/>
            <person name="Haas B."/>
            <person name="Abouelleil A."/>
            <person name="Alvarado L."/>
            <person name="Arachchi H.M."/>
            <person name="Berlin A.M."/>
            <person name="Chapman S.B."/>
            <person name="Dewar J."/>
            <person name="Goldberg J."/>
            <person name="Griggs A."/>
            <person name="Gujja S."/>
            <person name="Hansen M."/>
            <person name="Howarth C."/>
            <person name="Imamovic A."/>
            <person name="Larimer J."/>
            <person name="McCowan C."/>
            <person name="Murphy C."/>
            <person name="Neiman D."/>
            <person name="Pearson M."/>
            <person name="Priest M."/>
            <person name="Roberts A."/>
            <person name="Saif S."/>
            <person name="Shea T."/>
            <person name="Sisk P."/>
            <person name="Sykes S."/>
            <person name="Wortman J."/>
            <person name="Nusbaum C."/>
            <person name="Birren B."/>
        </authorList>
    </citation>
    <scope>NUCLEOTIDE SEQUENCE [LARGE SCALE GENOMIC DNA]</scope>
    <source>
        <strain evidence="11 12">MaliPS096_E11</strain>
    </source>
</reference>
<dbReference type="SUPFAM" id="SSF56112">
    <property type="entry name" value="Protein kinase-like (PK-like)"/>
    <property type="match status" value="1"/>
</dbReference>
<evidence type="ECO:0000313" key="12">
    <source>
        <dbReference type="Proteomes" id="UP000030699"/>
    </source>
</evidence>
<evidence type="ECO:0000256" key="7">
    <source>
        <dbReference type="ARBA" id="ARBA00047899"/>
    </source>
</evidence>
<sequence>MCIIIILSSFFLYILSMTLINRSYVLFGEKLKINYINIKKKKKKFLSDYSCRKKGNCKYGMSTVHTLYFIWFVLGTLYFFLSIFDKDGMKSVSDLVIIQRYNRCLAEFGSVRNIFNWSVFTHVFEKMKNIDLLFEDDEEDTYKNEKTILSKINVKEKWNKYRPRTNKIKRALTKIELKDNLNRFIKCLNKDRLEIVNDYNSDRSYDDIIHEDENNINNLNSKYIYNWNLGKKSLCNMLENSDNYYINGVKYSDWKLTSIPTHGYNKEGGRVQEMFKTFVSSKEGDGSDRVGLFIKKIPVDIWVKQFELMNAYNGEYVLCGENYVMEATTLAFLNEYYPGITPKLYKILYEPEKKEYDIEQNTPDCMFHDLNVFNDILSARLKCNMNGYIVIISELFGEDIYTYLTKQKKKNIFALHSYMKRKKILFECLNVLRKLHDAGLCHLDISPQNILMSYNFEIRLCDLAKSTPIYTNNLRHLKNMNGTYLFESCVPTIGKIRSMPPECWEISRKYIRMKICEPLEQLSPITDLDERAPFYFDVTSADKFMLGVLFIWIWNNDYLWKSSDIEQDIDFLRVSECDMDIDVFELTRTWPYELKKIIQVILRTWLINVNDKLLQTEGRKNLNLHELCAHPWWFSKM</sequence>
<dbReference type="EMBL" id="KI925547">
    <property type="protein sequence ID" value="ETW49151.1"/>
    <property type="molecule type" value="Genomic_DNA"/>
</dbReference>
<feature type="transmembrane region" description="Helical" evidence="9">
    <location>
        <begin position="66"/>
        <end position="84"/>
    </location>
</feature>
<dbReference type="GO" id="GO:0004674">
    <property type="term" value="F:protein serine/threonine kinase activity"/>
    <property type="evidence" value="ECO:0007669"/>
    <property type="project" value="UniProtKB-KW"/>
</dbReference>
<evidence type="ECO:0000256" key="9">
    <source>
        <dbReference type="SAM" id="Phobius"/>
    </source>
</evidence>
<dbReference type="AlphaFoldDB" id="A0A024WRJ9"/>
<evidence type="ECO:0000256" key="8">
    <source>
        <dbReference type="ARBA" id="ARBA00048679"/>
    </source>
</evidence>
<evidence type="ECO:0000256" key="3">
    <source>
        <dbReference type="ARBA" id="ARBA00022679"/>
    </source>
</evidence>
<dbReference type="PANTHER" id="PTHR24343:SF466">
    <property type="entry name" value="AMP-ACTIVATED PROTEIN KINASE ALPHA SUBUNIT, ISOFORM A"/>
    <property type="match status" value="1"/>
</dbReference>
<reference evidence="11 12" key="1">
    <citation type="submission" date="2013-02" db="EMBL/GenBank/DDBJ databases">
        <title>The Genome Annotation of Plasmodium falciparum MaliPS096_E11.</title>
        <authorList>
            <consortium name="The Broad Institute Genome Sequencing Platform"/>
            <consortium name="The Broad Institute Genome Sequencing Center for Infectious Disease"/>
            <person name="Neafsey D."/>
            <person name="Hoffman S."/>
            <person name="Volkman S."/>
            <person name="Rosenthal P."/>
            <person name="Walker B."/>
            <person name="Young S.K."/>
            <person name="Zeng Q."/>
            <person name="Gargeya S."/>
            <person name="Fitzgerald M."/>
            <person name="Haas B."/>
            <person name="Abouelleil A."/>
            <person name="Allen A.W."/>
            <person name="Alvarado L."/>
            <person name="Arachchi H.M."/>
            <person name="Berlin A.M."/>
            <person name="Chapman S.B."/>
            <person name="Gainer-Dewar J."/>
            <person name="Goldberg J."/>
            <person name="Griggs A."/>
            <person name="Gujja S."/>
            <person name="Hansen M."/>
            <person name="Howarth C."/>
            <person name="Imamovic A."/>
            <person name="Ireland A."/>
            <person name="Larimer J."/>
            <person name="McCowan C."/>
            <person name="Murphy C."/>
            <person name="Pearson M."/>
            <person name="Poon T.W."/>
            <person name="Priest M."/>
            <person name="Roberts A."/>
            <person name="Saif S."/>
            <person name="Shea T."/>
            <person name="Sisk P."/>
            <person name="Sykes S."/>
            <person name="Wortman J."/>
            <person name="Nusbaum C."/>
            <person name="Birren B."/>
        </authorList>
    </citation>
    <scope>NUCLEOTIDE SEQUENCE [LARGE SCALE GENOMIC DNA]</scope>
    <source>
        <strain evidence="11 12">MaliPS096_E11</strain>
    </source>
</reference>
<evidence type="ECO:0000256" key="6">
    <source>
        <dbReference type="ARBA" id="ARBA00022840"/>
    </source>
</evidence>